<dbReference type="Proteomes" id="UP001432027">
    <property type="component" value="Unassembled WGS sequence"/>
</dbReference>
<reference evidence="1" key="1">
    <citation type="submission" date="2023-10" db="EMBL/GenBank/DDBJ databases">
        <title>Genome assembly of Pristionchus species.</title>
        <authorList>
            <person name="Yoshida K."/>
            <person name="Sommer R.J."/>
        </authorList>
    </citation>
    <scope>NUCLEOTIDE SEQUENCE</scope>
    <source>
        <strain evidence="1">RS0144</strain>
    </source>
</reference>
<dbReference type="EMBL" id="BTSX01000004">
    <property type="protein sequence ID" value="GMS97430.1"/>
    <property type="molecule type" value="Genomic_DNA"/>
</dbReference>
<proteinExistence type="predicted"/>
<accession>A0AAV5TSH9</accession>
<dbReference type="AlphaFoldDB" id="A0AAV5TSH9"/>
<protein>
    <submittedName>
        <fullName evidence="1">Uncharacterized protein</fullName>
    </submittedName>
</protein>
<feature type="non-terminal residue" evidence="1">
    <location>
        <position position="1"/>
    </location>
</feature>
<keyword evidence="2" id="KW-1185">Reference proteome</keyword>
<sequence length="70" mass="7300">LLALLLLSAHDDVQGDLRHVVGFSVDLVLGHVIVGDSGAALLGIAVVRESDEGLNGSDLNNRTGQHEFAL</sequence>
<organism evidence="1 2">
    <name type="scientific">Pristionchus entomophagus</name>
    <dbReference type="NCBI Taxonomy" id="358040"/>
    <lineage>
        <taxon>Eukaryota</taxon>
        <taxon>Metazoa</taxon>
        <taxon>Ecdysozoa</taxon>
        <taxon>Nematoda</taxon>
        <taxon>Chromadorea</taxon>
        <taxon>Rhabditida</taxon>
        <taxon>Rhabditina</taxon>
        <taxon>Diplogasteromorpha</taxon>
        <taxon>Diplogasteroidea</taxon>
        <taxon>Neodiplogasteridae</taxon>
        <taxon>Pristionchus</taxon>
    </lineage>
</organism>
<gene>
    <name evidence="1" type="ORF">PENTCL1PPCAC_19605</name>
</gene>
<evidence type="ECO:0000313" key="2">
    <source>
        <dbReference type="Proteomes" id="UP001432027"/>
    </source>
</evidence>
<comment type="caution">
    <text evidence="1">The sequence shown here is derived from an EMBL/GenBank/DDBJ whole genome shotgun (WGS) entry which is preliminary data.</text>
</comment>
<name>A0AAV5TSH9_9BILA</name>
<evidence type="ECO:0000313" key="1">
    <source>
        <dbReference type="EMBL" id="GMS97430.1"/>
    </source>
</evidence>